<dbReference type="Pfam" id="PF11749">
    <property type="entry name" value="DUF3305"/>
    <property type="match status" value="1"/>
</dbReference>
<keyword evidence="3" id="KW-1185">Reference proteome</keyword>
<accession>A0A850QEH2</accession>
<dbReference type="AlphaFoldDB" id="A0A850QEH2"/>
<sequence length="184" mass="21113">MEKNTTLPLTLSIIMQRRSINNRWQPFQWKPIEILPDMSDAGVRLLMADEHEQRWIFPGFAVQLFTDETPGYFLNLSSEMPCWFVMWRIEEINGAEVAVPKTISLSYDEAARQVDGGEQVDTLPLSAEVAAWLAEYTQQHFRYEGKKPRKRPSFEGGEGVQKMADAEKSSVARLVAPEKDRHGR</sequence>
<evidence type="ECO:0000256" key="1">
    <source>
        <dbReference type="SAM" id="MobiDB-lite"/>
    </source>
</evidence>
<proteinExistence type="predicted"/>
<evidence type="ECO:0000313" key="3">
    <source>
        <dbReference type="Proteomes" id="UP000588051"/>
    </source>
</evidence>
<feature type="region of interest" description="Disordered" evidence="1">
    <location>
        <begin position="144"/>
        <end position="184"/>
    </location>
</feature>
<comment type="caution">
    <text evidence="2">The sequence shown here is derived from an EMBL/GenBank/DDBJ whole genome shotgun (WGS) entry which is preliminary data.</text>
</comment>
<feature type="compositionally biased region" description="Basic and acidic residues" evidence="1">
    <location>
        <begin position="164"/>
        <end position="184"/>
    </location>
</feature>
<protein>
    <submittedName>
        <fullName evidence="2">DUF3305 domain-containing protein</fullName>
    </submittedName>
</protein>
<dbReference type="EMBL" id="JABXYJ010000007">
    <property type="protein sequence ID" value="NVO78862.1"/>
    <property type="molecule type" value="Genomic_DNA"/>
</dbReference>
<dbReference type="InterPro" id="IPR021736">
    <property type="entry name" value="DUF3305"/>
</dbReference>
<name>A0A850QEH2_9BURK</name>
<gene>
    <name evidence="2" type="ORF">HV832_13580</name>
</gene>
<organism evidence="2 3">
    <name type="scientific">Undibacterium oligocarboniphilum</name>
    <dbReference type="NCBI Taxonomy" id="666702"/>
    <lineage>
        <taxon>Bacteria</taxon>
        <taxon>Pseudomonadati</taxon>
        <taxon>Pseudomonadota</taxon>
        <taxon>Betaproteobacteria</taxon>
        <taxon>Burkholderiales</taxon>
        <taxon>Oxalobacteraceae</taxon>
        <taxon>Undibacterium</taxon>
    </lineage>
</organism>
<reference evidence="2 3" key="1">
    <citation type="submission" date="2020-06" db="EMBL/GenBank/DDBJ databases">
        <authorList>
            <person name="Qiu C."/>
            <person name="Liu Z."/>
        </authorList>
    </citation>
    <scope>NUCLEOTIDE SEQUENCE [LARGE SCALE GENOMIC DNA]</scope>
    <source>
        <strain evidence="2 3">EM 1</strain>
    </source>
</reference>
<dbReference type="Proteomes" id="UP000588051">
    <property type="component" value="Unassembled WGS sequence"/>
</dbReference>
<evidence type="ECO:0000313" key="2">
    <source>
        <dbReference type="EMBL" id="NVO78862.1"/>
    </source>
</evidence>